<dbReference type="CDD" id="cd05401">
    <property type="entry name" value="NT_GlnE_GlnD_like"/>
    <property type="match status" value="1"/>
</dbReference>
<dbReference type="SMART" id="SM00116">
    <property type="entry name" value="CBS"/>
    <property type="match status" value="2"/>
</dbReference>
<dbReference type="Proteomes" id="UP000295777">
    <property type="component" value="Unassembled WGS sequence"/>
</dbReference>
<dbReference type="SMART" id="SM00100">
    <property type="entry name" value="cNMP"/>
    <property type="match status" value="1"/>
</dbReference>
<reference evidence="5 6" key="1">
    <citation type="submission" date="2019-03" db="EMBL/GenBank/DDBJ databases">
        <title>Genomic Encyclopedia of Archaeal and Bacterial Type Strains, Phase II (KMG-II): from individual species to whole genera.</title>
        <authorList>
            <person name="Goeker M."/>
        </authorList>
    </citation>
    <scope>NUCLEOTIDE SEQUENCE [LARGE SCALE GENOMIC DNA]</scope>
    <source>
        <strain evidence="5 6">DSM 24425</strain>
    </source>
</reference>
<dbReference type="InterPro" id="IPR014710">
    <property type="entry name" value="RmlC-like_jellyroll"/>
</dbReference>
<keyword evidence="1 2" id="KW-0129">CBS domain</keyword>
<dbReference type="SUPFAM" id="SSF51206">
    <property type="entry name" value="cAMP-binding domain-like"/>
    <property type="match status" value="1"/>
</dbReference>
<evidence type="ECO:0000313" key="6">
    <source>
        <dbReference type="Proteomes" id="UP000295777"/>
    </source>
</evidence>
<dbReference type="InterPro" id="IPR000595">
    <property type="entry name" value="cNMP-bd_dom"/>
</dbReference>
<dbReference type="PANTHER" id="PTHR43080:SF2">
    <property type="entry name" value="CBS DOMAIN-CONTAINING PROTEIN"/>
    <property type="match status" value="1"/>
</dbReference>
<dbReference type="SUPFAM" id="SSF81301">
    <property type="entry name" value="Nucleotidyltransferase"/>
    <property type="match status" value="1"/>
</dbReference>
<proteinExistence type="predicted"/>
<feature type="domain" description="CBS" evidence="4">
    <location>
        <begin position="216"/>
        <end position="274"/>
    </location>
</feature>
<dbReference type="InterPro" id="IPR043519">
    <property type="entry name" value="NT_sf"/>
</dbReference>
<dbReference type="OrthoDB" id="9810963at2"/>
<evidence type="ECO:0000256" key="2">
    <source>
        <dbReference type="PROSITE-ProRule" id="PRU00703"/>
    </source>
</evidence>
<protein>
    <submittedName>
        <fullName evidence="5">CBS domain-containing protein</fullName>
    </submittedName>
</protein>
<dbReference type="InterPro" id="IPR000644">
    <property type="entry name" value="CBS_dom"/>
</dbReference>
<dbReference type="AlphaFoldDB" id="A0A4R1GCJ5"/>
<dbReference type="Pfam" id="PF03445">
    <property type="entry name" value="DUF294"/>
    <property type="match status" value="1"/>
</dbReference>
<evidence type="ECO:0000313" key="5">
    <source>
        <dbReference type="EMBL" id="TCK03409.1"/>
    </source>
</evidence>
<accession>A0A4R1GCJ5</accession>
<dbReference type="InterPro" id="IPR005105">
    <property type="entry name" value="GlnD_Uridyltrans_N"/>
</dbReference>
<dbReference type="PANTHER" id="PTHR43080">
    <property type="entry name" value="CBS DOMAIN-CONTAINING PROTEIN CBSX3, MITOCHONDRIAL"/>
    <property type="match status" value="1"/>
</dbReference>
<dbReference type="InterPro" id="IPR018490">
    <property type="entry name" value="cNMP-bd_dom_sf"/>
</dbReference>
<dbReference type="EMBL" id="SMFV01000005">
    <property type="protein sequence ID" value="TCK03409.1"/>
    <property type="molecule type" value="Genomic_DNA"/>
</dbReference>
<dbReference type="SUPFAM" id="SSF54631">
    <property type="entry name" value="CBS-domain pair"/>
    <property type="match status" value="1"/>
</dbReference>
<evidence type="ECO:0000256" key="1">
    <source>
        <dbReference type="ARBA" id="ARBA00023122"/>
    </source>
</evidence>
<keyword evidence="6" id="KW-1185">Reference proteome</keyword>
<evidence type="ECO:0000259" key="4">
    <source>
        <dbReference type="PROSITE" id="PS51371"/>
    </source>
</evidence>
<dbReference type="InterPro" id="IPR051257">
    <property type="entry name" value="Diverse_CBS-Domain"/>
</dbReference>
<dbReference type="RefSeq" id="WP_132527350.1">
    <property type="nucleotide sequence ID" value="NZ_SMFV01000005.1"/>
</dbReference>
<evidence type="ECO:0000259" key="3">
    <source>
        <dbReference type="PROSITE" id="PS50042"/>
    </source>
</evidence>
<dbReference type="InterPro" id="IPR046342">
    <property type="entry name" value="CBS_dom_sf"/>
</dbReference>
<dbReference type="PROSITE" id="PS51371">
    <property type="entry name" value="CBS"/>
    <property type="match status" value="1"/>
</dbReference>
<dbReference type="Pfam" id="PF10335">
    <property type="entry name" value="DUF294_C"/>
    <property type="match status" value="1"/>
</dbReference>
<sequence>MLEPVKLLKTIEPFKELPEKEINFLAKNTLADYVKRDTEILKEGEQVDYLYIIVKGSCTVKKGDKVVDVLEKGDFFGDTEIIFEEPSRFTVKAAENSILYMISRKAFKEVLKSYPEFREFFTKTTIERLSEGYRKILPGAEDTVSLLPVKEMKLSPAIFCEREENVKSVAEKMVEAGTSCCLVKGKETGIITDMDLKTKVVAKGLSPLSVKAEEIATYPVMTVESNDFVFEAIVKMVNSGVKRLPVVENGKIIGILEDRTIFIQQTKNFVFLAREIEAERDVKNLKRLFISVEEAIEALFKSGKDIVILQRYISEINDKFIRKAVDLAIEKVGEPEGEFDFLALGSEGRREQTIKTDIDNAIVYRETKGREYFLKLGEAITEILLEIGFPECPGKVMVSNPEWVKSLDEWKYTLEEWFSRPNAGNILKASIFLDFRAVYGNGKLSEELRDFLNRLAKNYRNFLVAMAQKVLETEPPINIFHRFVLEKSGEHKGELDLKRGGIFPITQGARILSLEKGLKETNTVRRIELLKDSIGKDFCSELIEAFKFLQTLRLKSQLDKIKRGRTPDNYVNPQKLTKFERDLLKDAFKVISKFQEMLGVHFRLRV</sequence>
<dbReference type="Gene3D" id="2.60.120.10">
    <property type="entry name" value="Jelly Rolls"/>
    <property type="match status" value="1"/>
</dbReference>
<dbReference type="Gene3D" id="3.10.580.10">
    <property type="entry name" value="CBS-domain"/>
    <property type="match status" value="1"/>
</dbReference>
<name>A0A4R1GCJ5_9BACT</name>
<dbReference type="InterPro" id="IPR018821">
    <property type="entry name" value="DUF294_put_nucleoTrafse_sb-bd"/>
</dbReference>
<feature type="domain" description="Cyclic nucleotide-binding" evidence="3">
    <location>
        <begin position="13"/>
        <end position="128"/>
    </location>
</feature>
<comment type="caution">
    <text evidence="5">The sequence shown here is derived from an EMBL/GenBank/DDBJ whole genome shotgun (WGS) entry which is preliminary data.</text>
</comment>
<organism evidence="5 6">
    <name type="scientific">Phorcysia thermohydrogeniphila</name>
    <dbReference type="NCBI Taxonomy" id="936138"/>
    <lineage>
        <taxon>Bacteria</taxon>
        <taxon>Pseudomonadati</taxon>
        <taxon>Aquificota</taxon>
        <taxon>Aquificia</taxon>
        <taxon>Desulfurobacteriales</taxon>
        <taxon>Desulfurobacteriaceae</taxon>
        <taxon>Phorcysia</taxon>
    </lineage>
</organism>
<dbReference type="CDD" id="cd00038">
    <property type="entry name" value="CAP_ED"/>
    <property type="match status" value="1"/>
</dbReference>
<dbReference type="Pfam" id="PF00571">
    <property type="entry name" value="CBS"/>
    <property type="match status" value="1"/>
</dbReference>
<dbReference type="PROSITE" id="PS50042">
    <property type="entry name" value="CNMP_BINDING_3"/>
    <property type="match status" value="1"/>
</dbReference>
<dbReference type="Pfam" id="PF00027">
    <property type="entry name" value="cNMP_binding"/>
    <property type="match status" value="1"/>
</dbReference>
<dbReference type="GO" id="GO:0008773">
    <property type="term" value="F:[protein-PII] uridylyltransferase activity"/>
    <property type="evidence" value="ECO:0007669"/>
    <property type="project" value="InterPro"/>
</dbReference>
<gene>
    <name evidence="5" type="ORF">CLV27_1487</name>
</gene>